<evidence type="ECO:0000313" key="10">
    <source>
        <dbReference type="Proteomes" id="UP000033187"/>
    </source>
</evidence>
<evidence type="ECO:0000256" key="6">
    <source>
        <dbReference type="PIRSR" id="PIRSR606118-50"/>
    </source>
</evidence>
<keyword evidence="3" id="KW-0230">DNA invertase</keyword>
<dbReference type="InterPro" id="IPR006119">
    <property type="entry name" value="Resolv_N"/>
</dbReference>
<sequence>MTNLFLPSIEITGRKIGYARVSTQDQKLRMQLDALKAEKCERIFKDQGVSGGKASRPGLDKALKTLKRGDALVVLKLDRLGRSVQHLSDLLVHFGNEGIHFRSLAEGINTATPGGKLVYHLFAAMAEFHRDIIRENTMLGLAAAKQSGAILGRPRALGIDAILEGHRHVTQLGIPIGEVAERLDVCHATLTRGFKWAGLDQPH</sequence>
<evidence type="ECO:0000313" key="9">
    <source>
        <dbReference type="EMBL" id="CPR19104.1"/>
    </source>
</evidence>
<comment type="similarity">
    <text evidence="1">Belongs to the site-specific recombinase resolvase family.</text>
</comment>
<dbReference type="FunFam" id="3.40.50.1390:FF:000001">
    <property type="entry name" value="DNA recombinase"/>
    <property type="match status" value="1"/>
</dbReference>
<keyword evidence="5" id="KW-0233">DNA recombination</keyword>
<accession>A0A0D6JG14</accession>
<keyword evidence="10" id="KW-1185">Reference proteome</keyword>
<gene>
    <name evidence="9" type="primary">hin</name>
    <name evidence="9" type="ORF">YBN1229_v1_2008</name>
</gene>
<evidence type="ECO:0000256" key="3">
    <source>
        <dbReference type="ARBA" id="ARBA00023100"/>
    </source>
</evidence>
<evidence type="ECO:0000256" key="1">
    <source>
        <dbReference type="ARBA" id="ARBA00009913"/>
    </source>
</evidence>
<dbReference type="CDD" id="cd03768">
    <property type="entry name" value="SR_ResInv"/>
    <property type="match status" value="1"/>
</dbReference>
<dbReference type="SUPFAM" id="SSF53041">
    <property type="entry name" value="Resolvase-like"/>
    <property type="match status" value="1"/>
</dbReference>
<feature type="domain" description="Resolvase/invertase-type recombinase catalytic" evidence="8">
    <location>
        <begin position="14"/>
        <end position="148"/>
    </location>
</feature>
<organism evidence="9 10">
    <name type="scientific">Candidatus Filomicrobium marinum</name>
    <dbReference type="NCBI Taxonomy" id="1608628"/>
    <lineage>
        <taxon>Bacteria</taxon>
        <taxon>Pseudomonadati</taxon>
        <taxon>Pseudomonadota</taxon>
        <taxon>Alphaproteobacteria</taxon>
        <taxon>Hyphomicrobiales</taxon>
        <taxon>Hyphomicrobiaceae</taxon>
        <taxon>Filomicrobium</taxon>
    </lineage>
</organism>
<dbReference type="RefSeq" id="WP_046478082.1">
    <property type="nucleotide sequence ID" value="NZ_LN829118.1"/>
</dbReference>
<dbReference type="PROSITE" id="PS51736">
    <property type="entry name" value="RECOMBINASES_3"/>
    <property type="match status" value="1"/>
</dbReference>
<dbReference type="GO" id="GO:0003677">
    <property type="term" value="F:DNA binding"/>
    <property type="evidence" value="ECO:0007669"/>
    <property type="project" value="UniProtKB-KW"/>
</dbReference>
<dbReference type="Pfam" id="PF00239">
    <property type="entry name" value="Resolvase"/>
    <property type="match status" value="1"/>
</dbReference>
<dbReference type="KEGG" id="fil:BN1229_v1_2004"/>
<proteinExistence type="inferred from homology"/>
<keyword evidence="2" id="KW-0229">DNA integration</keyword>
<evidence type="ECO:0000259" key="8">
    <source>
        <dbReference type="PROSITE" id="PS51736"/>
    </source>
</evidence>
<feature type="active site" description="O-(5'-phospho-DNA)-serine intermediate" evidence="6 7">
    <location>
        <position position="22"/>
    </location>
</feature>
<evidence type="ECO:0000256" key="4">
    <source>
        <dbReference type="ARBA" id="ARBA00023125"/>
    </source>
</evidence>
<dbReference type="OrthoDB" id="9800103at2"/>
<dbReference type="InterPro" id="IPR006118">
    <property type="entry name" value="Recombinase_CS"/>
</dbReference>
<dbReference type="AlphaFoldDB" id="A0A0D6JG14"/>
<dbReference type="GO" id="GO:0015074">
    <property type="term" value="P:DNA integration"/>
    <property type="evidence" value="ECO:0007669"/>
    <property type="project" value="UniProtKB-KW"/>
</dbReference>
<dbReference type="PANTHER" id="PTHR30461:SF2">
    <property type="entry name" value="SERINE RECOMBINASE PINE-RELATED"/>
    <property type="match status" value="1"/>
</dbReference>
<dbReference type="Proteomes" id="UP000033187">
    <property type="component" value="Chromosome 1"/>
</dbReference>
<evidence type="ECO:0000256" key="2">
    <source>
        <dbReference type="ARBA" id="ARBA00022908"/>
    </source>
</evidence>
<dbReference type="EMBL" id="LN829119">
    <property type="protein sequence ID" value="CPR19104.1"/>
    <property type="molecule type" value="Genomic_DNA"/>
</dbReference>
<dbReference type="Gene3D" id="3.40.50.1390">
    <property type="entry name" value="Resolvase, N-terminal catalytic domain"/>
    <property type="match status" value="1"/>
</dbReference>
<dbReference type="SMART" id="SM00857">
    <property type="entry name" value="Resolvase"/>
    <property type="match status" value="1"/>
</dbReference>
<protein>
    <submittedName>
        <fullName evidence="9">DNA-invertase hin</fullName>
    </submittedName>
</protein>
<dbReference type="PROSITE" id="PS00398">
    <property type="entry name" value="RECOMBINASES_2"/>
    <property type="match status" value="1"/>
</dbReference>
<name>A0A0D6JG14_9HYPH</name>
<dbReference type="PROSITE" id="PS00397">
    <property type="entry name" value="RECOMBINASES_1"/>
    <property type="match status" value="1"/>
</dbReference>
<evidence type="ECO:0000256" key="5">
    <source>
        <dbReference type="ARBA" id="ARBA00023172"/>
    </source>
</evidence>
<keyword evidence="4" id="KW-0238">DNA-binding</keyword>
<dbReference type="KEGG" id="fiy:BN1229_v1_2008"/>
<dbReference type="PANTHER" id="PTHR30461">
    <property type="entry name" value="DNA-INVERTASE FROM LAMBDOID PROPHAGE"/>
    <property type="match status" value="1"/>
</dbReference>
<dbReference type="GO" id="GO:0000150">
    <property type="term" value="F:DNA strand exchange activity"/>
    <property type="evidence" value="ECO:0007669"/>
    <property type="project" value="UniProtKB-KW"/>
</dbReference>
<reference evidence="10" key="1">
    <citation type="submission" date="2015-02" db="EMBL/GenBank/DDBJ databases">
        <authorList>
            <person name="Chooi Y.-H."/>
        </authorList>
    </citation>
    <scope>NUCLEOTIDE SEQUENCE [LARGE SCALE GENOMIC DNA]</scope>
    <source>
        <strain evidence="10">strain Y</strain>
    </source>
</reference>
<dbReference type="InterPro" id="IPR050639">
    <property type="entry name" value="SSR_resolvase"/>
</dbReference>
<evidence type="ECO:0000256" key="7">
    <source>
        <dbReference type="PROSITE-ProRule" id="PRU10137"/>
    </source>
</evidence>
<dbReference type="InterPro" id="IPR036162">
    <property type="entry name" value="Resolvase-like_N_sf"/>
</dbReference>